<dbReference type="AlphaFoldDB" id="A0A0R2C8I9"/>
<organism evidence="5 6">
    <name type="scientific">Lacticaseibacillus thailandensis DSM 22698 = JCM 13996</name>
    <dbReference type="NCBI Taxonomy" id="1423810"/>
    <lineage>
        <taxon>Bacteria</taxon>
        <taxon>Bacillati</taxon>
        <taxon>Bacillota</taxon>
        <taxon>Bacilli</taxon>
        <taxon>Lactobacillales</taxon>
        <taxon>Lactobacillaceae</taxon>
        <taxon>Lacticaseibacillus</taxon>
    </lineage>
</organism>
<dbReference type="Gene3D" id="1.10.10.2220">
    <property type="match status" value="1"/>
</dbReference>
<dbReference type="HAMAP" id="MF_01488">
    <property type="entry name" value="RecD2"/>
    <property type="match status" value="1"/>
</dbReference>
<keyword evidence="5" id="KW-0540">Nuclease</keyword>
<dbReference type="Gene3D" id="2.30.30.940">
    <property type="match status" value="1"/>
</dbReference>
<dbReference type="GO" id="GO:0003677">
    <property type="term" value="F:DNA binding"/>
    <property type="evidence" value="ECO:0007669"/>
    <property type="project" value="UniProtKB-UniRule"/>
</dbReference>
<gene>
    <name evidence="3" type="primary">recD2</name>
    <name evidence="5" type="ORF">FD19_GL000275</name>
</gene>
<dbReference type="PANTHER" id="PTHR43788:SF6">
    <property type="entry name" value="DNA HELICASE B"/>
    <property type="match status" value="1"/>
</dbReference>
<keyword evidence="3" id="KW-0413">Isomerase</keyword>
<comment type="function">
    <text evidence="3">DNA-dependent ATPase and ATP-dependent 5'-3' DNA helicase. Has no activity on blunt DNA or DNA with 3'-overhangs, requires at least 10 bases of 5'-ssDNA for helicase activity.</text>
</comment>
<dbReference type="InterPro" id="IPR055446">
    <property type="entry name" value="RecD2_N_OB"/>
</dbReference>
<dbReference type="Pfam" id="PF18335">
    <property type="entry name" value="SH3_13"/>
    <property type="match status" value="1"/>
</dbReference>
<dbReference type="GO" id="GO:0043139">
    <property type="term" value="F:5'-3' DNA helicase activity"/>
    <property type="evidence" value="ECO:0007669"/>
    <property type="project" value="UniProtKB-UniRule"/>
</dbReference>
<dbReference type="Pfam" id="PF13538">
    <property type="entry name" value="UvrD_C_2"/>
    <property type="match status" value="1"/>
</dbReference>
<dbReference type="PANTHER" id="PTHR43788">
    <property type="entry name" value="DNA2/NAM7 HELICASE FAMILY MEMBER"/>
    <property type="match status" value="1"/>
</dbReference>
<dbReference type="GO" id="GO:0009338">
    <property type="term" value="C:exodeoxyribonuclease V complex"/>
    <property type="evidence" value="ECO:0007669"/>
    <property type="project" value="TreeGrafter"/>
</dbReference>
<comment type="similarity">
    <text evidence="3">Belongs to the RecD family. RecD2 subfamily.</text>
</comment>
<keyword evidence="3" id="KW-0378">Hydrolase</keyword>
<keyword evidence="3" id="KW-0347">Helicase</keyword>
<feature type="binding site" evidence="3">
    <location>
        <begin position="352"/>
        <end position="356"/>
    </location>
    <ligand>
        <name>ATP</name>
        <dbReference type="ChEBI" id="CHEBI:30616"/>
    </ligand>
</feature>
<dbReference type="PATRIC" id="fig|1423810.4.peg.278"/>
<proteinExistence type="inferred from homology"/>
<dbReference type="Pfam" id="PF13604">
    <property type="entry name" value="AAA_30"/>
    <property type="match status" value="1"/>
</dbReference>
<dbReference type="CDD" id="cd17933">
    <property type="entry name" value="DEXSc_RecD-like"/>
    <property type="match status" value="1"/>
</dbReference>
<dbReference type="Gene3D" id="3.40.50.300">
    <property type="entry name" value="P-loop containing nucleotide triphosphate hydrolases"/>
    <property type="match status" value="2"/>
</dbReference>
<dbReference type="CDD" id="cd18809">
    <property type="entry name" value="SF1_C_RecD"/>
    <property type="match status" value="1"/>
</dbReference>
<name>A0A0R2C8I9_9LACO</name>
<dbReference type="InterPro" id="IPR027417">
    <property type="entry name" value="P-loop_NTPase"/>
</dbReference>
<dbReference type="Proteomes" id="UP000051789">
    <property type="component" value="Unassembled WGS sequence"/>
</dbReference>
<evidence type="ECO:0000256" key="3">
    <source>
        <dbReference type="HAMAP-Rule" id="MF_01488"/>
    </source>
</evidence>
<dbReference type="InterPro" id="IPR003593">
    <property type="entry name" value="AAA+_ATPase"/>
</dbReference>
<accession>A0A0R2C8I9</accession>
<evidence type="ECO:0000313" key="5">
    <source>
        <dbReference type="EMBL" id="KRM87992.1"/>
    </source>
</evidence>
<dbReference type="InterPro" id="IPR050534">
    <property type="entry name" value="Coronavir_polyprotein_1ab"/>
</dbReference>
<evidence type="ECO:0000259" key="4">
    <source>
        <dbReference type="SMART" id="SM00382"/>
    </source>
</evidence>
<dbReference type="GO" id="GO:0017116">
    <property type="term" value="F:single-stranded DNA helicase activity"/>
    <property type="evidence" value="ECO:0007669"/>
    <property type="project" value="TreeGrafter"/>
</dbReference>
<comment type="catalytic activity">
    <reaction evidence="3">
        <text>ATP + H2O = ADP + phosphate + H(+)</text>
        <dbReference type="Rhea" id="RHEA:13065"/>
        <dbReference type="ChEBI" id="CHEBI:15377"/>
        <dbReference type="ChEBI" id="CHEBI:15378"/>
        <dbReference type="ChEBI" id="CHEBI:30616"/>
        <dbReference type="ChEBI" id="CHEBI:43474"/>
        <dbReference type="ChEBI" id="CHEBI:456216"/>
        <dbReference type="EC" id="5.6.2.3"/>
    </reaction>
</comment>
<dbReference type="InterPro" id="IPR041451">
    <property type="entry name" value="RecD2_SH13"/>
</dbReference>
<evidence type="ECO:0000256" key="1">
    <source>
        <dbReference type="ARBA" id="ARBA00022741"/>
    </source>
</evidence>
<dbReference type="SUPFAM" id="SSF52540">
    <property type="entry name" value="P-loop containing nucleoside triphosphate hydrolases"/>
    <property type="match status" value="2"/>
</dbReference>
<dbReference type="GO" id="GO:0016887">
    <property type="term" value="F:ATP hydrolysis activity"/>
    <property type="evidence" value="ECO:0007669"/>
    <property type="project" value="RHEA"/>
</dbReference>
<sequence length="823" mass="88341">MDTVTGTVRNVIFASHDSLFKIVAVDISATTLVWTEPEIVVKGNLGDLQEGTEYEFSGHLVAHPKYGQQFDAVSYQSQRPTSHDGLVDYLASDRFPGIGPKTAAKIVDALGIGAVDTIVKDPDVLQKVGLSAKKADMLASSLRENLGLEQVIIGLGEVGLTGALANKVYGRYQEDALDVVRANPYQLIVDIEGIGFRVADGIARQLDIPADDPQRLGGALMDALFQITDRDGDTYAEPARLLDGAKSRLAGGGLGGVSDEQLTAALRDLADDRRISITDGRIFPKRLFDAEWQIANHLFALKSAAEGYDDDDITTTLNQVEHDLDIEYDATQRTAVVDALQNHVFLLTGGPGTGKTTVVNGIVRAYAQLNAIRLDPNSYDSDTAYPIMLVAPTGRAAKRMSETTGLPASTIHRLLGLAIDTTDYEPPELPDGLLIVDEMSMVDTYLFRILLDAVHPGITLILVGDKDQLPSVGPGQVFADLLASHTLPQAELTHIHRQDARSSITTLAHDINNGQLPDDFTAKQADRSFISCGPGQIQAAVRQVVTAAKAKFDAMQVQVLAPMYRGVAGVDALNPLVQDIFNPKASERTKEIDAGDHQYRIGDKVLQLVNNPEKNVYNGEIGLVTGIVSATKDDGAHLIVDFDGNEIDYASNELKSITLAYATSIHKAQGSEFDMVILPLTMASRRMLKRNLVYTAITRAKKFLIMIGDQEAFRTAVTTMADNRHTGLVDRLRKVFKLAPTEPDATDGETAATTTSNARVNDAQSLAVASTATGQVLHEAVAPPIAANGSDQAAGPTILTPALVARDAVDPMIGMEGITPQTA</sequence>
<dbReference type="InterPro" id="IPR027785">
    <property type="entry name" value="UvrD-like_helicase_C"/>
</dbReference>
<evidence type="ECO:0000256" key="2">
    <source>
        <dbReference type="ARBA" id="ARBA00022840"/>
    </source>
</evidence>
<keyword evidence="1 3" id="KW-0547">Nucleotide-binding</keyword>
<dbReference type="Pfam" id="PF14490">
    <property type="entry name" value="HHH_RecD2"/>
    <property type="match status" value="1"/>
</dbReference>
<comment type="caution">
    <text evidence="5">The sequence shown here is derived from an EMBL/GenBank/DDBJ whole genome shotgun (WGS) entry which is preliminary data.</text>
</comment>
<dbReference type="InterPro" id="IPR006345">
    <property type="entry name" value="RecD2"/>
</dbReference>
<dbReference type="EC" id="5.6.2.3" evidence="3"/>
<dbReference type="NCBIfam" id="TIGR01448">
    <property type="entry name" value="recD_rel"/>
    <property type="match status" value="1"/>
</dbReference>
<dbReference type="GO" id="GO:0006310">
    <property type="term" value="P:DNA recombination"/>
    <property type="evidence" value="ECO:0007669"/>
    <property type="project" value="InterPro"/>
</dbReference>
<protein>
    <recommendedName>
        <fullName evidence="3">ATP-dependent RecD2 DNA helicase</fullName>
        <ecNumber evidence="3">5.6.2.3</ecNumber>
    </recommendedName>
    <alternativeName>
        <fullName evidence="3">DNA 5'-3' helicase subunit RecD2</fullName>
    </alternativeName>
</protein>
<dbReference type="InterPro" id="IPR029493">
    <property type="entry name" value="RecD2-like_HHH"/>
</dbReference>
<dbReference type="EMBL" id="AYZK01000001">
    <property type="protein sequence ID" value="KRM87992.1"/>
    <property type="molecule type" value="Genomic_DNA"/>
</dbReference>
<dbReference type="Pfam" id="PF23139">
    <property type="entry name" value="OB_YrrC"/>
    <property type="match status" value="1"/>
</dbReference>
<dbReference type="STRING" id="1423810.FD19_GL000275"/>
<dbReference type="GO" id="GO:0004527">
    <property type="term" value="F:exonuclease activity"/>
    <property type="evidence" value="ECO:0007669"/>
    <property type="project" value="UniProtKB-KW"/>
</dbReference>
<dbReference type="Pfam" id="PF14520">
    <property type="entry name" value="HHH_5"/>
    <property type="match status" value="1"/>
</dbReference>
<reference evidence="5 6" key="1">
    <citation type="journal article" date="2015" name="Genome Announc.">
        <title>Expanding the biotechnology potential of lactobacilli through comparative genomics of 213 strains and associated genera.</title>
        <authorList>
            <person name="Sun Z."/>
            <person name="Harris H.M."/>
            <person name="McCann A."/>
            <person name="Guo C."/>
            <person name="Argimon S."/>
            <person name="Zhang W."/>
            <person name="Yang X."/>
            <person name="Jeffery I.B."/>
            <person name="Cooney J.C."/>
            <person name="Kagawa T.F."/>
            <person name="Liu W."/>
            <person name="Song Y."/>
            <person name="Salvetti E."/>
            <person name="Wrobel A."/>
            <person name="Rasinkangas P."/>
            <person name="Parkhill J."/>
            <person name="Rea M.C."/>
            <person name="O'Sullivan O."/>
            <person name="Ritari J."/>
            <person name="Douillard F.P."/>
            <person name="Paul Ross R."/>
            <person name="Yang R."/>
            <person name="Briner A.E."/>
            <person name="Felis G.E."/>
            <person name="de Vos W.M."/>
            <person name="Barrangou R."/>
            <person name="Klaenhammer T.R."/>
            <person name="Caufield P.W."/>
            <person name="Cui Y."/>
            <person name="Zhang H."/>
            <person name="O'Toole P.W."/>
        </authorList>
    </citation>
    <scope>NUCLEOTIDE SEQUENCE [LARGE SCALE GENOMIC DNA]</scope>
    <source>
        <strain evidence="5 6">DSM 22698</strain>
    </source>
</reference>
<dbReference type="GO" id="GO:0005524">
    <property type="term" value="F:ATP binding"/>
    <property type="evidence" value="ECO:0007669"/>
    <property type="project" value="UniProtKB-UniRule"/>
</dbReference>
<evidence type="ECO:0000313" key="6">
    <source>
        <dbReference type="Proteomes" id="UP000051789"/>
    </source>
</evidence>
<keyword evidence="5" id="KW-0269">Exonuclease</keyword>
<keyword evidence="3" id="KW-0238">DNA-binding</keyword>
<feature type="domain" description="AAA+ ATPase" evidence="4">
    <location>
        <begin position="341"/>
        <end position="474"/>
    </location>
</feature>
<keyword evidence="6" id="KW-1185">Reference proteome</keyword>
<keyword evidence="2 3" id="KW-0067">ATP-binding</keyword>
<dbReference type="SMART" id="SM00382">
    <property type="entry name" value="AAA"/>
    <property type="match status" value="1"/>
</dbReference>